<dbReference type="EMBL" id="APPE01000031">
    <property type="protein sequence ID" value="ENV00346.1"/>
    <property type="molecule type" value="Genomic_DNA"/>
</dbReference>
<dbReference type="Proteomes" id="UP000013070">
    <property type="component" value="Unassembled WGS sequence"/>
</dbReference>
<proteinExistence type="predicted"/>
<keyword evidence="2" id="KW-1185">Reference proteome</keyword>
<dbReference type="eggNOG" id="ENOG5033MS9">
    <property type="taxonomic scope" value="Bacteria"/>
</dbReference>
<evidence type="ECO:0000313" key="1">
    <source>
        <dbReference type="EMBL" id="ENV00346.1"/>
    </source>
</evidence>
<sequence length="96" mass="10525">MKTLNGHDVANMVEHWTETPMNGYLGSSYGQNFKSFIQQPQTVVVGNSFIQKLQKDLDILQVLPADAVNLYSVPKGTDGAEVILSVAGRKFNLGEN</sequence>
<reference evidence="1 2" key="1">
    <citation type="submission" date="2013-02" db="EMBL/GenBank/DDBJ databases">
        <title>The Genome Sequence of Acinetobacter sp. NIPH 899.</title>
        <authorList>
            <consortium name="The Broad Institute Genome Sequencing Platform"/>
            <consortium name="The Broad Institute Genome Sequencing Center for Infectious Disease"/>
            <person name="Cerqueira G."/>
            <person name="Feldgarden M."/>
            <person name="Courvalin P."/>
            <person name="Perichon B."/>
            <person name="Grillot-Courvalin C."/>
            <person name="Clermont D."/>
            <person name="Rocha E."/>
            <person name="Yoon E.-J."/>
            <person name="Nemec A."/>
            <person name="Walker B."/>
            <person name="Young S.K."/>
            <person name="Zeng Q."/>
            <person name="Gargeya S."/>
            <person name="Fitzgerald M."/>
            <person name="Haas B."/>
            <person name="Abouelleil A."/>
            <person name="Alvarado L."/>
            <person name="Arachchi H.M."/>
            <person name="Berlin A.M."/>
            <person name="Chapman S.B."/>
            <person name="Dewar J."/>
            <person name="Goldberg J."/>
            <person name="Griggs A."/>
            <person name="Gujja S."/>
            <person name="Hansen M."/>
            <person name="Howarth C."/>
            <person name="Imamovic A."/>
            <person name="Larimer J."/>
            <person name="McCowan C."/>
            <person name="Murphy C."/>
            <person name="Neiman D."/>
            <person name="Pearson M."/>
            <person name="Priest M."/>
            <person name="Roberts A."/>
            <person name="Saif S."/>
            <person name="Shea T."/>
            <person name="Sisk P."/>
            <person name="Sykes S."/>
            <person name="Wortman J."/>
            <person name="Nusbaum C."/>
            <person name="Birren B."/>
        </authorList>
    </citation>
    <scope>NUCLEOTIDE SEQUENCE [LARGE SCALE GENOMIC DNA]</scope>
    <source>
        <strain evidence="1 2">NIPH 899</strain>
    </source>
</reference>
<dbReference type="PATRIC" id="fig|1217710.3.peg.546"/>
<gene>
    <name evidence="1" type="ORF">F969_00577</name>
</gene>
<organism evidence="1 2">
    <name type="scientific">Acinetobacter variabilis</name>
    <dbReference type="NCBI Taxonomy" id="70346"/>
    <lineage>
        <taxon>Bacteria</taxon>
        <taxon>Pseudomonadati</taxon>
        <taxon>Pseudomonadota</taxon>
        <taxon>Gammaproteobacteria</taxon>
        <taxon>Moraxellales</taxon>
        <taxon>Moraxellaceae</taxon>
        <taxon>Acinetobacter</taxon>
    </lineage>
</organism>
<dbReference type="HOGENOM" id="CLU_172311_0_0_6"/>
<comment type="caution">
    <text evidence="1">The sequence shown here is derived from an EMBL/GenBank/DDBJ whole genome shotgun (WGS) entry which is preliminary data.</text>
</comment>
<protein>
    <submittedName>
        <fullName evidence="1">Uncharacterized protein</fullName>
    </submittedName>
</protein>
<accession>N8VLD6</accession>
<evidence type="ECO:0000313" key="2">
    <source>
        <dbReference type="Proteomes" id="UP000013070"/>
    </source>
</evidence>
<dbReference type="AlphaFoldDB" id="N8VLD6"/>
<name>N8VLD6_9GAMM</name>